<proteinExistence type="predicted"/>
<keyword evidence="7" id="KW-1185">Reference proteome</keyword>
<feature type="region of interest" description="Disordered" evidence="3">
    <location>
        <begin position="625"/>
        <end position="672"/>
    </location>
</feature>
<keyword evidence="1" id="KW-0677">Repeat</keyword>
<feature type="region of interest" description="Disordered" evidence="3">
    <location>
        <begin position="219"/>
        <end position="259"/>
    </location>
</feature>
<name>A0A9P6UXE3_9FUNG</name>
<keyword evidence="4" id="KW-0472">Membrane</keyword>
<dbReference type="EMBL" id="JAAAIP010000103">
    <property type="protein sequence ID" value="KAG0325724.1"/>
    <property type="molecule type" value="Genomic_DNA"/>
</dbReference>
<comment type="caution">
    <text evidence="6">The sequence shown here is derived from an EMBL/GenBank/DDBJ whole genome shotgun (WGS) entry which is preliminary data.</text>
</comment>
<sequence>MFSLIFACTLALLSSTNAQPHPAGGAAFVAFHDRLYVQGGDLGGGNLVNQFYSLDLSRSWQTISPVWDTLPSGPINAYHSGGFSADMNSFVTFGREIGSPYTTPNFINIFSTSTGSWIGTGSTMIADPTRRDMAIASDPSPGGQVYFMGGDAGQSGTGRSNVLDIYNLESSVVSETSVPLPGPQNLQGGAATWLPNRNSMLVIGGLFDNTDTNSVFLFTPGSGTAPSTTNPSTSGGPNPPYGNTNPSFNSAPNVVVSGNNGNGVGTGGISSGTGNQNNIGWTAQVYEDGSIVAVFGGFVNRSSTSDHSVYFLDTHTWTWTASTSNSVRGRSYSACAFSGNQFIVWGGFYQNPTSAPNNLPSVEESTMVYSLDAQNWVSTFVASKSSSSGAGSFPGSSDHVGNNGGELSNPKGKSIGLILAIAAVGAILALVTTGGAIMVIRRRNRRRLHNNNNGIGSNNGCSGSRSISGHNHGTTSMTSNLTIPSSTKIGAWDQKKMSNLESGLNNGPTSPSALTALGKSELGGHITEDIPPVTGYNNWEHRGSITSHRGDDMTTTTTMTTSPMVGITQTTIVTTPKNSAKSTKVGSIAPMTKKSTYTTSTGRRMSEQDIERMSISRNMNTFTRTDSQDAQTQDSWSESQQQHQANQPKLEQEFEEKSQGNYFPISVEREYR</sequence>
<dbReference type="GO" id="GO:0019760">
    <property type="term" value="P:glucosinolate metabolic process"/>
    <property type="evidence" value="ECO:0007669"/>
    <property type="project" value="UniProtKB-ARBA"/>
</dbReference>
<accession>A0A9P6UXE3</accession>
<dbReference type="PANTHER" id="PTHR47435">
    <property type="entry name" value="KELCH REPEAT PROTEIN (AFU_ORTHOLOGUE AFUA_5G12780)"/>
    <property type="match status" value="1"/>
</dbReference>
<feature type="signal peptide" evidence="5">
    <location>
        <begin position="1"/>
        <end position="18"/>
    </location>
</feature>
<dbReference type="OrthoDB" id="432528at2759"/>
<feature type="region of interest" description="Disordered" evidence="3">
    <location>
        <begin position="448"/>
        <end position="485"/>
    </location>
</feature>
<evidence type="ECO:0008006" key="8">
    <source>
        <dbReference type="Google" id="ProtNLM"/>
    </source>
</evidence>
<dbReference type="AlphaFoldDB" id="A0A9P6UXE3"/>
<protein>
    <recommendedName>
        <fullName evidence="8">Galactose oxidase</fullName>
    </recommendedName>
</protein>
<dbReference type="InterPro" id="IPR015915">
    <property type="entry name" value="Kelch-typ_b-propeller"/>
</dbReference>
<evidence type="ECO:0000256" key="4">
    <source>
        <dbReference type="SAM" id="Phobius"/>
    </source>
</evidence>
<evidence type="ECO:0000256" key="3">
    <source>
        <dbReference type="SAM" id="MobiDB-lite"/>
    </source>
</evidence>
<evidence type="ECO:0000313" key="7">
    <source>
        <dbReference type="Proteomes" id="UP000738325"/>
    </source>
</evidence>
<keyword evidence="2" id="KW-0408">Iron</keyword>
<evidence type="ECO:0000313" key="6">
    <source>
        <dbReference type="EMBL" id="KAG0325724.1"/>
    </source>
</evidence>
<dbReference type="Proteomes" id="UP000738325">
    <property type="component" value="Unassembled WGS sequence"/>
</dbReference>
<feature type="compositionally biased region" description="Polar residues" evidence="3">
    <location>
        <begin position="471"/>
        <end position="485"/>
    </location>
</feature>
<gene>
    <name evidence="6" type="ORF">BGZ99_000244</name>
</gene>
<dbReference type="InterPro" id="IPR011043">
    <property type="entry name" value="Gal_Oxase/kelch_b-propeller"/>
</dbReference>
<keyword evidence="4" id="KW-1133">Transmembrane helix</keyword>
<reference evidence="6" key="1">
    <citation type="journal article" date="2020" name="Fungal Divers.">
        <title>Resolving the Mortierellaceae phylogeny through synthesis of multi-gene phylogenetics and phylogenomics.</title>
        <authorList>
            <person name="Vandepol N."/>
            <person name="Liber J."/>
            <person name="Desiro A."/>
            <person name="Na H."/>
            <person name="Kennedy M."/>
            <person name="Barry K."/>
            <person name="Grigoriev I.V."/>
            <person name="Miller A.N."/>
            <person name="O'Donnell K."/>
            <person name="Stajich J.E."/>
            <person name="Bonito G."/>
        </authorList>
    </citation>
    <scope>NUCLEOTIDE SEQUENCE</scope>
    <source>
        <strain evidence="6">REB-010B</strain>
    </source>
</reference>
<feature type="compositionally biased region" description="Low complexity" evidence="3">
    <location>
        <begin position="450"/>
        <end position="469"/>
    </location>
</feature>
<dbReference type="PANTHER" id="PTHR47435:SF4">
    <property type="entry name" value="KELCH REPEAT PROTEIN (AFU_ORTHOLOGUE AFUA_5G12780)"/>
    <property type="match status" value="1"/>
</dbReference>
<evidence type="ECO:0000256" key="2">
    <source>
        <dbReference type="ARBA" id="ARBA00023004"/>
    </source>
</evidence>
<dbReference type="SUPFAM" id="SSF50965">
    <property type="entry name" value="Galactose oxidase, central domain"/>
    <property type="match status" value="1"/>
</dbReference>
<keyword evidence="4" id="KW-0812">Transmembrane</keyword>
<dbReference type="Gene3D" id="2.120.10.80">
    <property type="entry name" value="Kelch-type beta propeller"/>
    <property type="match status" value="2"/>
</dbReference>
<feature type="transmembrane region" description="Helical" evidence="4">
    <location>
        <begin position="415"/>
        <end position="440"/>
    </location>
</feature>
<feature type="compositionally biased region" description="Polar residues" evidence="3">
    <location>
        <begin position="625"/>
        <end position="649"/>
    </location>
</feature>
<feature type="chain" id="PRO_5040200008" description="Galactose oxidase" evidence="5">
    <location>
        <begin position="19"/>
        <end position="672"/>
    </location>
</feature>
<organism evidence="6 7">
    <name type="scientific">Dissophora globulifera</name>
    <dbReference type="NCBI Taxonomy" id="979702"/>
    <lineage>
        <taxon>Eukaryota</taxon>
        <taxon>Fungi</taxon>
        <taxon>Fungi incertae sedis</taxon>
        <taxon>Mucoromycota</taxon>
        <taxon>Mortierellomycotina</taxon>
        <taxon>Mortierellomycetes</taxon>
        <taxon>Mortierellales</taxon>
        <taxon>Mortierellaceae</taxon>
        <taxon>Dissophora</taxon>
    </lineage>
</organism>
<evidence type="ECO:0000256" key="5">
    <source>
        <dbReference type="SAM" id="SignalP"/>
    </source>
</evidence>
<keyword evidence="5" id="KW-0732">Signal</keyword>
<evidence type="ECO:0000256" key="1">
    <source>
        <dbReference type="ARBA" id="ARBA00022737"/>
    </source>
</evidence>